<name>A0ABQ5XII1_9GAMM</name>
<gene>
    <name evidence="2" type="ORF">GCM10007898_45670</name>
</gene>
<evidence type="ECO:0000313" key="3">
    <source>
        <dbReference type="Proteomes" id="UP001156627"/>
    </source>
</evidence>
<dbReference type="EMBL" id="BSOA01000053">
    <property type="protein sequence ID" value="GLQ90991.1"/>
    <property type="molecule type" value="Genomic_DNA"/>
</dbReference>
<feature type="region of interest" description="Disordered" evidence="1">
    <location>
        <begin position="73"/>
        <end position="93"/>
    </location>
</feature>
<accession>A0ABQ5XII1</accession>
<sequence length="93" mass="9909">MTDRLHRVVGIAALGHHLEVGLHFNEPFEPLADYGVIVDQNNAVHGGTVANQRAVIPAKAVIHVALMQKAKMDSRFHGNDGSQKGPRGVPGNG</sequence>
<keyword evidence="3" id="KW-1185">Reference proteome</keyword>
<evidence type="ECO:0000313" key="2">
    <source>
        <dbReference type="EMBL" id="GLQ90991.1"/>
    </source>
</evidence>
<reference evidence="3" key="1">
    <citation type="journal article" date="2019" name="Int. J. Syst. Evol. Microbiol.">
        <title>The Global Catalogue of Microorganisms (GCM) 10K type strain sequencing project: providing services to taxonomists for standard genome sequencing and annotation.</title>
        <authorList>
            <consortium name="The Broad Institute Genomics Platform"/>
            <consortium name="The Broad Institute Genome Sequencing Center for Infectious Disease"/>
            <person name="Wu L."/>
            <person name="Ma J."/>
        </authorList>
    </citation>
    <scope>NUCLEOTIDE SEQUENCE [LARGE SCALE GENOMIC DNA]</scope>
    <source>
        <strain evidence="3">NBRC 111981</strain>
    </source>
</reference>
<comment type="caution">
    <text evidence="2">The sequence shown here is derived from an EMBL/GenBank/DDBJ whole genome shotgun (WGS) entry which is preliminary data.</text>
</comment>
<organism evidence="2 3">
    <name type="scientific">Dyella flagellata</name>
    <dbReference type="NCBI Taxonomy" id="1867833"/>
    <lineage>
        <taxon>Bacteria</taxon>
        <taxon>Pseudomonadati</taxon>
        <taxon>Pseudomonadota</taxon>
        <taxon>Gammaproteobacteria</taxon>
        <taxon>Lysobacterales</taxon>
        <taxon>Rhodanobacteraceae</taxon>
        <taxon>Dyella</taxon>
    </lineage>
</organism>
<evidence type="ECO:0000256" key="1">
    <source>
        <dbReference type="SAM" id="MobiDB-lite"/>
    </source>
</evidence>
<protein>
    <submittedName>
        <fullName evidence="2">Uncharacterized protein</fullName>
    </submittedName>
</protein>
<dbReference type="Proteomes" id="UP001156627">
    <property type="component" value="Unassembled WGS sequence"/>
</dbReference>
<proteinExistence type="predicted"/>